<keyword evidence="2" id="KW-1185">Reference proteome</keyword>
<gene>
    <name evidence="1" type="ORF">QFC20_001451</name>
</gene>
<name>A0ACC2WSG1_9TREE</name>
<organism evidence="1 2">
    <name type="scientific">Naganishia adeliensis</name>
    <dbReference type="NCBI Taxonomy" id="92952"/>
    <lineage>
        <taxon>Eukaryota</taxon>
        <taxon>Fungi</taxon>
        <taxon>Dikarya</taxon>
        <taxon>Basidiomycota</taxon>
        <taxon>Agaricomycotina</taxon>
        <taxon>Tremellomycetes</taxon>
        <taxon>Filobasidiales</taxon>
        <taxon>Filobasidiaceae</taxon>
        <taxon>Naganishia</taxon>
    </lineage>
</organism>
<dbReference type="EMBL" id="JASBWS010000008">
    <property type="protein sequence ID" value="KAJ9114577.1"/>
    <property type="molecule type" value="Genomic_DNA"/>
</dbReference>
<dbReference type="Proteomes" id="UP001230649">
    <property type="component" value="Unassembled WGS sequence"/>
</dbReference>
<reference evidence="1" key="1">
    <citation type="submission" date="2023-04" db="EMBL/GenBank/DDBJ databases">
        <title>Draft Genome sequencing of Naganishia species isolated from polar environments using Oxford Nanopore Technology.</title>
        <authorList>
            <person name="Leo P."/>
            <person name="Venkateswaran K."/>
        </authorList>
    </citation>
    <scope>NUCLEOTIDE SEQUENCE</scope>
    <source>
        <strain evidence="1">MNA-CCFEE 5262</strain>
    </source>
</reference>
<comment type="caution">
    <text evidence="1">The sequence shown here is derived from an EMBL/GenBank/DDBJ whole genome shotgun (WGS) entry which is preliminary data.</text>
</comment>
<evidence type="ECO:0000313" key="1">
    <source>
        <dbReference type="EMBL" id="KAJ9114577.1"/>
    </source>
</evidence>
<evidence type="ECO:0000313" key="2">
    <source>
        <dbReference type="Proteomes" id="UP001230649"/>
    </source>
</evidence>
<sequence>MLDHQRLVSLDLNIIPSGASRKAGKPGTSTSTLPTPNGSLEPRRNEQQRWEFDRIDARSKQTLKDTRLWVFLPSALNPILLNSILHWHNAPAINPNGLQLIQQRIIDQYGHNVRISLIAHARDQATHLGDPLLQQSQSAWNIQIRTHRPGTAPANQVEQKQPEILTTVAFPRSSAAYTQDVVYSIITYIVPGQNGTSNHPNTNGMPLLRQWELQADSTYQAFIDRMKASHSPFLLPPTVAKEGEFRNVANMTAATAHRRAKLGQGGQSQQTVLTPGHTLSIEGVQIELDLNPGSKSAGLGGQAEWVVRMGWLGGAPNPLSTGSGLGSTKGIIVEVEYVPLLSMPHDTAQQNPLDVPVILSSFLSSLLPLQQVSPPPQVTVLTSNPQEWESIGVSVQTSECMARTAETEQGVVNAASPPGTRWERDERVRRATWTLVKHLKSIGMIA</sequence>
<accession>A0ACC2WSG1</accession>
<proteinExistence type="predicted"/>
<protein>
    <submittedName>
        <fullName evidence="1">Uncharacterized protein</fullName>
    </submittedName>
</protein>